<evidence type="ECO:0000256" key="5">
    <source>
        <dbReference type="ARBA" id="ARBA00023002"/>
    </source>
</evidence>
<keyword evidence="6" id="KW-0408">Iron</keyword>
<dbReference type="Gene3D" id="3.30.2020.30">
    <property type="match status" value="1"/>
</dbReference>
<dbReference type="SUPFAM" id="SSF51197">
    <property type="entry name" value="Clavaminate synthase-like"/>
    <property type="match status" value="1"/>
</dbReference>
<organism evidence="8 9">
    <name type="scientific">Magnusiomyces paraingens</name>
    <dbReference type="NCBI Taxonomy" id="2606893"/>
    <lineage>
        <taxon>Eukaryota</taxon>
        <taxon>Fungi</taxon>
        <taxon>Dikarya</taxon>
        <taxon>Ascomycota</taxon>
        <taxon>Saccharomycotina</taxon>
        <taxon>Dipodascomycetes</taxon>
        <taxon>Dipodascales</taxon>
        <taxon>Dipodascaceae</taxon>
        <taxon>Magnusiomyces</taxon>
    </lineage>
</organism>
<evidence type="ECO:0000313" key="9">
    <source>
        <dbReference type="Proteomes" id="UP000398389"/>
    </source>
</evidence>
<dbReference type="Pfam" id="PF02668">
    <property type="entry name" value="TauD"/>
    <property type="match status" value="1"/>
</dbReference>
<evidence type="ECO:0000256" key="1">
    <source>
        <dbReference type="ARBA" id="ARBA00001954"/>
    </source>
</evidence>
<gene>
    <name evidence="8" type="ORF">SAPINGB_P000299</name>
</gene>
<dbReference type="InterPro" id="IPR042098">
    <property type="entry name" value="TauD-like_sf"/>
</dbReference>
<evidence type="ECO:0000256" key="4">
    <source>
        <dbReference type="ARBA" id="ARBA00022964"/>
    </source>
</evidence>
<evidence type="ECO:0000256" key="3">
    <source>
        <dbReference type="ARBA" id="ARBA00022723"/>
    </source>
</evidence>
<dbReference type="AlphaFoldDB" id="A0A5E8AZH0"/>
<dbReference type="GO" id="GO:0051213">
    <property type="term" value="F:dioxygenase activity"/>
    <property type="evidence" value="ECO:0007669"/>
    <property type="project" value="UniProtKB-KW"/>
</dbReference>
<dbReference type="PANTHER" id="PTHR10696">
    <property type="entry name" value="GAMMA-BUTYROBETAINE HYDROXYLASE-RELATED"/>
    <property type="match status" value="1"/>
</dbReference>
<proteinExistence type="inferred from homology"/>
<reference evidence="8 9" key="1">
    <citation type="submission" date="2019-09" db="EMBL/GenBank/DDBJ databases">
        <authorList>
            <person name="Brejova B."/>
        </authorList>
    </citation>
    <scope>NUCLEOTIDE SEQUENCE [LARGE SCALE GENOMIC DNA]</scope>
</reference>
<dbReference type="GO" id="GO:0005739">
    <property type="term" value="C:mitochondrion"/>
    <property type="evidence" value="ECO:0007669"/>
    <property type="project" value="TreeGrafter"/>
</dbReference>
<evidence type="ECO:0000256" key="6">
    <source>
        <dbReference type="ARBA" id="ARBA00023004"/>
    </source>
</evidence>
<feature type="domain" description="TauD/TfdA-like" evidence="7">
    <location>
        <begin position="214"/>
        <end position="488"/>
    </location>
</feature>
<dbReference type="Gene3D" id="3.60.130.10">
    <property type="entry name" value="Clavaminate synthase-like"/>
    <property type="match status" value="1"/>
</dbReference>
<dbReference type="GO" id="GO:0045329">
    <property type="term" value="P:carnitine biosynthetic process"/>
    <property type="evidence" value="ECO:0007669"/>
    <property type="project" value="TreeGrafter"/>
</dbReference>
<evidence type="ECO:0000259" key="7">
    <source>
        <dbReference type="Pfam" id="PF02668"/>
    </source>
</evidence>
<dbReference type="PANTHER" id="PTHR10696:SF25">
    <property type="entry name" value="OXIDOREDUCTASE AIM17-RELATED"/>
    <property type="match status" value="1"/>
</dbReference>
<dbReference type="OrthoDB" id="406634at2759"/>
<comment type="cofactor">
    <cofactor evidence="1">
        <name>Fe(2+)</name>
        <dbReference type="ChEBI" id="CHEBI:29033"/>
    </cofactor>
</comment>
<evidence type="ECO:0000256" key="2">
    <source>
        <dbReference type="ARBA" id="ARBA00008654"/>
    </source>
</evidence>
<dbReference type="GO" id="GO:0046872">
    <property type="term" value="F:metal ion binding"/>
    <property type="evidence" value="ECO:0007669"/>
    <property type="project" value="UniProtKB-KW"/>
</dbReference>
<comment type="similarity">
    <text evidence="2">Belongs to the gamma-BBH/TMLD family.</text>
</comment>
<dbReference type="EMBL" id="CABVLU010000001">
    <property type="protein sequence ID" value="VVT44094.1"/>
    <property type="molecule type" value="Genomic_DNA"/>
</dbReference>
<dbReference type="RefSeq" id="XP_031850914.1">
    <property type="nucleotide sequence ID" value="XM_031995023.1"/>
</dbReference>
<protein>
    <recommendedName>
        <fullName evidence="7">TauD/TfdA-like domain-containing protein</fullName>
    </recommendedName>
</protein>
<keyword evidence="4" id="KW-0223">Dioxygenase</keyword>
<sequence length="508" mass="55904">MLSQLSKPAARYHKLASAVFTAASSSSTSIKKRALHIVASDPHSVTISGLPASGAPGDTHSSIPFSTTFPALFLRDACPTAGLRGALDPSSSQKTFSTGALSEAATTISSVTVVDGTTTTTTTSSSSSKSKISSLDNLLPLHEQATRYHDPHKHDALLVSWADGHTSLFPSTFLARYRGRDAARNFRATNRPYVSWDTLSSRPEGVSVADIPRVDYFDYMYHDHDVYRAVKGLHEVGLVFVENIPDQEDVINGTNPGSPPFDIADGCKVLVEEIGKRIGGYIKETFYGKSWNVVSVPEATNVAYTSVYLPLHMDLLYYESPPGVQLLHIVRNSTVGGESLFADSFAAAHHVYLTDKDAYNALKTVPLTFHYDNAGEHYYKQRPMVVEDPSGATIDSPSGPLPALTTVNYSPPFQGPLDSLVSGSFTSDQADALRRGIALFEEYINDPTHRIEVKMRENTCMLFLNRRILHARNQFDQMSGTRWFRGTYLDLDAYQSKLRTLSRRYESK</sequence>
<keyword evidence="3" id="KW-0479">Metal-binding</keyword>
<evidence type="ECO:0000313" key="8">
    <source>
        <dbReference type="EMBL" id="VVT44094.1"/>
    </source>
</evidence>
<keyword evidence="9" id="KW-1185">Reference proteome</keyword>
<keyword evidence="5" id="KW-0560">Oxidoreductase</keyword>
<dbReference type="Proteomes" id="UP000398389">
    <property type="component" value="Unassembled WGS sequence"/>
</dbReference>
<dbReference type="InterPro" id="IPR038492">
    <property type="entry name" value="GBBH-like_N_sf"/>
</dbReference>
<name>A0A5E8AZH0_9ASCO</name>
<dbReference type="InterPro" id="IPR050411">
    <property type="entry name" value="AlphaKG_dependent_hydroxylases"/>
</dbReference>
<dbReference type="InterPro" id="IPR003819">
    <property type="entry name" value="TauD/TfdA-like"/>
</dbReference>
<dbReference type="GeneID" id="43579123"/>
<accession>A0A5E8AZH0</accession>